<dbReference type="OMA" id="QPHEEHA"/>
<dbReference type="AlphaFoldDB" id="K5WUP9"/>
<evidence type="ECO:0000313" key="2">
    <source>
        <dbReference type="Proteomes" id="UP000008493"/>
    </source>
</evidence>
<feature type="non-terminal residue" evidence="1">
    <location>
        <position position="79"/>
    </location>
</feature>
<dbReference type="OrthoDB" id="3202607at2759"/>
<protein>
    <submittedName>
        <fullName evidence="1">Uncharacterized protein</fullName>
    </submittedName>
</protein>
<dbReference type="HOGENOM" id="CLU_031314_1_1_1"/>
<evidence type="ECO:0000313" key="1">
    <source>
        <dbReference type="EMBL" id="EKM74493.1"/>
    </source>
</evidence>
<accession>K5WUP9</accession>
<dbReference type="EMBL" id="JH971450">
    <property type="protein sequence ID" value="EKM74493.1"/>
    <property type="molecule type" value="Genomic_DNA"/>
</dbReference>
<sequence>CAVQALEFFNPAIGGCLVLDNPQLIIQFPPGSIIFIPFAIFMHANLPIQPHEEHAVIIQYSPGSFLCFVDHDFTNQKDL</sequence>
<name>K5WUP9_AGABU</name>
<dbReference type="GeneID" id="18828712"/>
<keyword evidence="2" id="KW-1185">Reference proteome</keyword>
<proteinExistence type="predicted"/>
<dbReference type="RefSeq" id="XP_007334864.1">
    <property type="nucleotide sequence ID" value="XM_007334802.1"/>
</dbReference>
<dbReference type="InParanoid" id="K5WUP9"/>
<organism evidence="1 2">
    <name type="scientific">Agaricus bisporus var. burnettii (strain JB137-S8 / ATCC MYA-4627 / FGSC 10392)</name>
    <name type="common">White button mushroom</name>
    <dbReference type="NCBI Taxonomy" id="597362"/>
    <lineage>
        <taxon>Eukaryota</taxon>
        <taxon>Fungi</taxon>
        <taxon>Dikarya</taxon>
        <taxon>Basidiomycota</taxon>
        <taxon>Agaricomycotina</taxon>
        <taxon>Agaricomycetes</taxon>
        <taxon>Agaricomycetidae</taxon>
        <taxon>Agaricales</taxon>
        <taxon>Agaricineae</taxon>
        <taxon>Agaricaceae</taxon>
        <taxon>Agaricus</taxon>
    </lineage>
</organism>
<gene>
    <name evidence="1" type="ORF">AGABI1DRAFT_16731</name>
</gene>
<dbReference type="Proteomes" id="UP000008493">
    <property type="component" value="Unassembled WGS sequence"/>
</dbReference>
<feature type="non-terminal residue" evidence="1">
    <location>
        <position position="1"/>
    </location>
</feature>
<reference evidence="2" key="1">
    <citation type="journal article" date="2012" name="Proc. Natl. Acad. Sci. U.S.A.">
        <title>Genome sequence of the button mushroom Agaricus bisporus reveals mechanisms governing adaptation to a humic-rich ecological niche.</title>
        <authorList>
            <person name="Morin E."/>
            <person name="Kohler A."/>
            <person name="Baker A.R."/>
            <person name="Foulongne-Oriol M."/>
            <person name="Lombard V."/>
            <person name="Nagy L.G."/>
            <person name="Ohm R.A."/>
            <person name="Patyshakuliyeva A."/>
            <person name="Brun A."/>
            <person name="Aerts A.L."/>
            <person name="Bailey A.M."/>
            <person name="Billette C."/>
            <person name="Coutinho P.M."/>
            <person name="Deakin G."/>
            <person name="Doddapaneni H."/>
            <person name="Floudas D."/>
            <person name="Grimwood J."/>
            <person name="Hilden K."/>
            <person name="Kuees U."/>
            <person name="LaButti K.M."/>
            <person name="Lapidus A."/>
            <person name="Lindquist E.A."/>
            <person name="Lucas S.M."/>
            <person name="Murat C."/>
            <person name="Riley R.W."/>
            <person name="Salamov A.A."/>
            <person name="Schmutz J."/>
            <person name="Subramanian V."/>
            <person name="Woesten H.A.B."/>
            <person name="Xu J."/>
            <person name="Eastwood D.C."/>
            <person name="Foster G.D."/>
            <person name="Sonnenberg A.S."/>
            <person name="Cullen D."/>
            <person name="de Vries R.P."/>
            <person name="Lundell T."/>
            <person name="Hibbett D.S."/>
            <person name="Henrissat B."/>
            <person name="Burton K.S."/>
            <person name="Kerrigan R.W."/>
            <person name="Challen M.P."/>
            <person name="Grigoriev I.V."/>
            <person name="Martin F."/>
        </authorList>
    </citation>
    <scope>NUCLEOTIDE SEQUENCE [LARGE SCALE GENOMIC DNA]</scope>
    <source>
        <strain evidence="2">JB137-S8 / ATCC MYA-4627 / FGSC 10392</strain>
    </source>
</reference>
<dbReference type="KEGG" id="abp:AGABI1DRAFT16731"/>